<keyword evidence="4 7" id="KW-0378">Hydrolase</keyword>
<dbReference type="SUPFAM" id="SSF53187">
    <property type="entry name" value="Zn-dependent exopeptidases"/>
    <property type="match status" value="1"/>
</dbReference>
<evidence type="ECO:0000313" key="7">
    <source>
        <dbReference type="EMBL" id="TDD84032.1"/>
    </source>
</evidence>
<sequence length="429" mass="45682">MAEPATLPPVEEICSDLIRFDTSNPGANERKAAEYVAALLSGMGLDPRVIEAEPGRGNVVARVPGTDPSAPALLIQGHLDTVPADPAAWSRHPHSGDIADGHVWGRGAVDMKNAVAMTLSAFGTALAGGRRPRRDIVLAFLADEETGGRLGAGHLVSEHPDLFEGCAAAIGEVGGFNVPAPSGPPLFAVSVADKGLRWYEVTEKGVAGHGSMLPRDNPIPRLAETALRLVSAAQPYTVAEPMRVLASRLAGRPVTEDDDVADVLATRSGPFARMFGAGIRSTVNVTRIGAGHKENVIPGEAWARFDCRFVPGHEEALHERVTSGLGEGTEVSLLRRSPPVLSDHEGEWFGLLAEALRQVRPGCAVAPFVFSGGTDNKWFRTLGMQTYGFTPMLLPADYDYPAMFHGVDERCPVEALRFGAEVLERLISL</sequence>
<dbReference type="Gene3D" id="1.10.150.900">
    <property type="match status" value="1"/>
</dbReference>
<dbReference type="AlphaFoldDB" id="A0A4R5BJS7"/>
<dbReference type="Gene3D" id="3.30.70.360">
    <property type="match status" value="1"/>
</dbReference>
<reference evidence="7 8" key="1">
    <citation type="submission" date="2019-03" db="EMBL/GenBank/DDBJ databases">
        <title>Draft genome sequences of novel Actinobacteria.</title>
        <authorList>
            <person name="Sahin N."/>
            <person name="Ay H."/>
            <person name="Saygin H."/>
        </authorList>
    </citation>
    <scope>NUCLEOTIDE SEQUENCE [LARGE SCALE GENOMIC DNA]</scope>
    <source>
        <strain evidence="7 8">H3C3</strain>
    </source>
</reference>
<keyword evidence="3" id="KW-0479">Metal-binding</keyword>
<dbReference type="EMBL" id="SMKU01000106">
    <property type="protein sequence ID" value="TDD84032.1"/>
    <property type="molecule type" value="Genomic_DNA"/>
</dbReference>
<dbReference type="InterPro" id="IPR050072">
    <property type="entry name" value="Peptidase_M20A"/>
</dbReference>
<dbReference type="FunFam" id="1.10.150.900:FF:000002">
    <property type="entry name" value="M20/M25/M40 family peptidase"/>
    <property type="match status" value="1"/>
</dbReference>
<dbReference type="Pfam" id="PF01546">
    <property type="entry name" value="Peptidase_M20"/>
    <property type="match status" value="1"/>
</dbReference>
<dbReference type="GO" id="GO:0016787">
    <property type="term" value="F:hydrolase activity"/>
    <property type="evidence" value="ECO:0007669"/>
    <property type="project" value="UniProtKB-KW"/>
</dbReference>
<organism evidence="7 8">
    <name type="scientific">Actinomadura rubrisoli</name>
    <dbReference type="NCBI Taxonomy" id="2530368"/>
    <lineage>
        <taxon>Bacteria</taxon>
        <taxon>Bacillati</taxon>
        <taxon>Actinomycetota</taxon>
        <taxon>Actinomycetes</taxon>
        <taxon>Streptosporangiales</taxon>
        <taxon>Thermomonosporaceae</taxon>
        <taxon>Actinomadura</taxon>
    </lineage>
</organism>
<comment type="cofactor">
    <cofactor evidence="1">
        <name>Zn(2+)</name>
        <dbReference type="ChEBI" id="CHEBI:29105"/>
    </cofactor>
</comment>
<evidence type="ECO:0000256" key="4">
    <source>
        <dbReference type="ARBA" id="ARBA00022801"/>
    </source>
</evidence>
<gene>
    <name evidence="7" type="ORF">E1298_20540</name>
</gene>
<name>A0A4R5BJS7_9ACTN</name>
<protein>
    <submittedName>
        <fullName evidence="7">M20/M25/M40 family metallo-hydrolase</fullName>
    </submittedName>
</protein>
<dbReference type="RefSeq" id="WP_131895631.1">
    <property type="nucleotide sequence ID" value="NZ_SMKU01000106.1"/>
</dbReference>
<accession>A0A4R5BJS7</accession>
<evidence type="ECO:0000313" key="8">
    <source>
        <dbReference type="Proteomes" id="UP000294513"/>
    </source>
</evidence>
<comment type="similarity">
    <text evidence="2">Belongs to the peptidase M20A family.</text>
</comment>
<proteinExistence type="inferred from homology"/>
<evidence type="ECO:0000256" key="5">
    <source>
        <dbReference type="ARBA" id="ARBA00022833"/>
    </source>
</evidence>
<dbReference type="InterPro" id="IPR002933">
    <property type="entry name" value="Peptidase_M20"/>
</dbReference>
<evidence type="ECO:0000259" key="6">
    <source>
        <dbReference type="Pfam" id="PF07687"/>
    </source>
</evidence>
<dbReference type="InterPro" id="IPR001261">
    <property type="entry name" value="ArgE/DapE_CS"/>
</dbReference>
<dbReference type="InterPro" id="IPR011650">
    <property type="entry name" value="Peptidase_M20_dimer"/>
</dbReference>
<dbReference type="PIRSF" id="PIRSF036696">
    <property type="entry name" value="ACY-1"/>
    <property type="match status" value="1"/>
</dbReference>
<keyword evidence="5" id="KW-0862">Zinc</keyword>
<dbReference type="InterPro" id="IPR036264">
    <property type="entry name" value="Bact_exopeptidase_dim_dom"/>
</dbReference>
<feature type="domain" description="Peptidase M20 dimerisation" evidence="6">
    <location>
        <begin position="192"/>
        <end position="314"/>
    </location>
</feature>
<dbReference type="GO" id="GO:0046872">
    <property type="term" value="F:metal ion binding"/>
    <property type="evidence" value="ECO:0007669"/>
    <property type="project" value="UniProtKB-KW"/>
</dbReference>
<dbReference type="PANTHER" id="PTHR43808:SF8">
    <property type="entry name" value="PEPTIDASE M20 DIMERISATION DOMAIN-CONTAINING PROTEIN"/>
    <property type="match status" value="1"/>
</dbReference>
<keyword evidence="8" id="KW-1185">Reference proteome</keyword>
<dbReference type="NCBIfam" id="NF005913">
    <property type="entry name" value="PRK07906.1"/>
    <property type="match status" value="1"/>
</dbReference>
<dbReference type="SUPFAM" id="SSF55031">
    <property type="entry name" value="Bacterial exopeptidase dimerisation domain"/>
    <property type="match status" value="1"/>
</dbReference>
<comment type="caution">
    <text evidence="7">The sequence shown here is derived from an EMBL/GenBank/DDBJ whole genome shotgun (WGS) entry which is preliminary data.</text>
</comment>
<evidence type="ECO:0000256" key="3">
    <source>
        <dbReference type="ARBA" id="ARBA00022723"/>
    </source>
</evidence>
<dbReference type="Gene3D" id="3.40.630.10">
    <property type="entry name" value="Zn peptidases"/>
    <property type="match status" value="1"/>
</dbReference>
<dbReference type="PANTHER" id="PTHR43808">
    <property type="entry name" value="ACETYLORNITHINE DEACETYLASE"/>
    <property type="match status" value="1"/>
</dbReference>
<evidence type="ECO:0000256" key="2">
    <source>
        <dbReference type="ARBA" id="ARBA00006247"/>
    </source>
</evidence>
<dbReference type="OrthoDB" id="7055905at2"/>
<dbReference type="Pfam" id="PF07687">
    <property type="entry name" value="M20_dimer"/>
    <property type="match status" value="1"/>
</dbReference>
<dbReference type="PROSITE" id="PS00759">
    <property type="entry name" value="ARGE_DAPE_CPG2_2"/>
    <property type="match status" value="1"/>
</dbReference>
<evidence type="ECO:0000256" key="1">
    <source>
        <dbReference type="ARBA" id="ARBA00001947"/>
    </source>
</evidence>
<dbReference type="Proteomes" id="UP000294513">
    <property type="component" value="Unassembled WGS sequence"/>
</dbReference>